<evidence type="ECO:0000313" key="6">
    <source>
        <dbReference type="EMBL" id="CAD7644187.1"/>
    </source>
</evidence>
<dbReference type="FunFam" id="2.130.10.10:FF:001319">
    <property type="entry name" value="Gastrulation defective protein 1"/>
    <property type="match status" value="1"/>
</dbReference>
<dbReference type="PROSITE" id="PS50294">
    <property type="entry name" value="WD_REPEATS_REGION"/>
    <property type="match status" value="2"/>
</dbReference>
<feature type="compositionally biased region" description="Acidic residues" evidence="5">
    <location>
        <begin position="150"/>
        <end position="160"/>
    </location>
</feature>
<dbReference type="Pfam" id="PF00400">
    <property type="entry name" value="WD40"/>
    <property type="match status" value="4"/>
</dbReference>
<dbReference type="OrthoDB" id="10264376at2759"/>
<feature type="compositionally biased region" description="Basic and acidic residues" evidence="5">
    <location>
        <begin position="42"/>
        <end position="59"/>
    </location>
</feature>
<sequence length="512" mass="56878">SQTFPKLLKQRDDTFADEDTAEETEMSKVMGFSKFGRTKSSTKNETKSAQKFDIEKLLSERPNANKWKTFGQSSQESDHNKESEDKEASDEDTSKSDNKSDNKLTENVTNVIATEEESDSDSDLIGPPLPPGFQLDSSEATEERNKSDDESSDGEDDYEEGSGSRYDVMPISHEIELIHGSKSVTALALDPNGSRVVSGGVDYEMKFWDFQGMDSSLQSFRAITPCECHPIKNLEFSANGDVILVISGACIAKIVDRDGFVKGETVKGDQYITDMSHTKGHVAMLNDGGWNPRDKQQFATCSNDGTCRLWDLQNLKTHKAVLKPRSSGGLRAAPNTCRFTRNTELICCGCNDGSVQMWDTRRSYVNTTALVREAHTKGSEITSIQFSYDGNCLLSRGTDDALKLWDMKMLKKPVIEIKELFNRFSMTDCFFSPDDRLIGTGVSCLKGEEFGRLVLYSRDTCELKHEIAVSAGAVIRSSWHPKLNQILCGSSNGVVKVYYDPNRSDRGAKLCV</sequence>
<dbReference type="InterPro" id="IPR036322">
    <property type="entry name" value="WD40_repeat_dom_sf"/>
</dbReference>
<keyword evidence="2" id="KW-0677">Repeat</keyword>
<evidence type="ECO:0000313" key="7">
    <source>
        <dbReference type="Proteomes" id="UP000759131"/>
    </source>
</evidence>
<dbReference type="SMART" id="SM00320">
    <property type="entry name" value="WD40"/>
    <property type="match status" value="6"/>
</dbReference>
<proteinExistence type="inferred from homology"/>
<dbReference type="GO" id="GO:0035861">
    <property type="term" value="C:site of double-strand break"/>
    <property type="evidence" value="ECO:0007669"/>
    <property type="project" value="TreeGrafter"/>
</dbReference>
<dbReference type="GO" id="GO:0005634">
    <property type="term" value="C:nucleus"/>
    <property type="evidence" value="ECO:0007669"/>
    <property type="project" value="TreeGrafter"/>
</dbReference>
<dbReference type="PROSITE" id="PS00678">
    <property type="entry name" value="WD_REPEATS_1"/>
    <property type="match status" value="1"/>
</dbReference>
<reference evidence="6" key="1">
    <citation type="submission" date="2020-11" db="EMBL/GenBank/DDBJ databases">
        <authorList>
            <person name="Tran Van P."/>
        </authorList>
    </citation>
    <scope>NUCLEOTIDE SEQUENCE</scope>
</reference>
<feature type="repeat" description="WD" evidence="4">
    <location>
        <begin position="278"/>
        <end position="320"/>
    </location>
</feature>
<name>A0A7R9LM20_9ACAR</name>
<dbReference type="InterPro" id="IPR019775">
    <property type="entry name" value="WD40_repeat_CS"/>
</dbReference>
<dbReference type="Proteomes" id="UP000759131">
    <property type="component" value="Unassembled WGS sequence"/>
</dbReference>
<keyword evidence="7" id="KW-1185">Reference proteome</keyword>
<feature type="non-terminal residue" evidence="6">
    <location>
        <position position="1"/>
    </location>
</feature>
<feature type="compositionally biased region" description="Basic and acidic residues" evidence="5">
    <location>
        <begin position="76"/>
        <end position="104"/>
    </location>
</feature>
<keyword evidence="1 4" id="KW-0853">WD repeat</keyword>
<evidence type="ECO:0008006" key="8">
    <source>
        <dbReference type="Google" id="ProtNLM"/>
    </source>
</evidence>
<feature type="non-terminal residue" evidence="6">
    <location>
        <position position="512"/>
    </location>
</feature>
<feature type="repeat" description="WD" evidence="4">
    <location>
        <begin position="374"/>
        <end position="408"/>
    </location>
</feature>
<dbReference type="EMBL" id="CAJPIZ010030836">
    <property type="protein sequence ID" value="CAG2119991.1"/>
    <property type="molecule type" value="Genomic_DNA"/>
</dbReference>
<protein>
    <recommendedName>
        <fullName evidence="8">WD repeat-containing protein 70</fullName>
    </recommendedName>
</protein>
<evidence type="ECO:0000256" key="3">
    <source>
        <dbReference type="ARBA" id="ARBA00038343"/>
    </source>
</evidence>
<accession>A0A7R9LM20</accession>
<dbReference type="InterPro" id="IPR051858">
    <property type="entry name" value="WD_repeat_GAD-1"/>
</dbReference>
<evidence type="ECO:0000256" key="2">
    <source>
        <dbReference type="ARBA" id="ARBA00022737"/>
    </source>
</evidence>
<dbReference type="PANTHER" id="PTHR16017">
    <property type="entry name" value="GASTRULATION DEFECTIVE PROTEIN 1-RELATED"/>
    <property type="match status" value="1"/>
</dbReference>
<gene>
    <name evidence="6" type="ORF">OSB1V03_LOCUS19938</name>
</gene>
<dbReference type="EMBL" id="OC885411">
    <property type="protein sequence ID" value="CAD7644187.1"/>
    <property type="molecule type" value="Genomic_DNA"/>
</dbReference>
<dbReference type="PROSITE" id="PS50082">
    <property type="entry name" value="WD_REPEATS_2"/>
    <property type="match status" value="3"/>
</dbReference>
<dbReference type="Gene3D" id="2.130.10.10">
    <property type="entry name" value="YVTN repeat-like/Quinoprotein amine dehydrogenase"/>
    <property type="match status" value="1"/>
</dbReference>
<dbReference type="InterPro" id="IPR015943">
    <property type="entry name" value="WD40/YVTN_repeat-like_dom_sf"/>
</dbReference>
<feature type="region of interest" description="Disordered" evidence="5">
    <location>
        <begin position="1"/>
        <end position="165"/>
    </location>
</feature>
<evidence type="ECO:0000256" key="5">
    <source>
        <dbReference type="SAM" id="MobiDB-lite"/>
    </source>
</evidence>
<dbReference type="SUPFAM" id="SSF50978">
    <property type="entry name" value="WD40 repeat-like"/>
    <property type="match status" value="1"/>
</dbReference>
<comment type="similarity">
    <text evidence="3">Belongs to the WD repeat GAD-1 family.</text>
</comment>
<feature type="compositionally biased region" description="Acidic residues" evidence="5">
    <location>
        <begin position="15"/>
        <end position="24"/>
    </location>
</feature>
<dbReference type="PANTHER" id="PTHR16017:SF0">
    <property type="entry name" value="WD REPEAT-CONTAINING PROTEIN 70"/>
    <property type="match status" value="1"/>
</dbReference>
<feature type="repeat" description="WD" evidence="4">
    <location>
        <begin position="177"/>
        <end position="218"/>
    </location>
</feature>
<dbReference type="InterPro" id="IPR020472">
    <property type="entry name" value="WD40_PAC1"/>
</dbReference>
<dbReference type="AlphaFoldDB" id="A0A7R9LM20"/>
<evidence type="ECO:0000256" key="1">
    <source>
        <dbReference type="ARBA" id="ARBA00022574"/>
    </source>
</evidence>
<dbReference type="InterPro" id="IPR001680">
    <property type="entry name" value="WD40_rpt"/>
</dbReference>
<evidence type="ECO:0000256" key="4">
    <source>
        <dbReference type="PROSITE-ProRule" id="PRU00221"/>
    </source>
</evidence>
<organism evidence="6">
    <name type="scientific">Medioppia subpectinata</name>
    <dbReference type="NCBI Taxonomy" id="1979941"/>
    <lineage>
        <taxon>Eukaryota</taxon>
        <taxon>Metazoa</taxon>
        <taxon>Ecdysozoa</taxon>
        <taxon>Arthropoda</taxon>
        <taxon>Chelicerata</taxon>
        <taxon>Arachnida</taxon>
        <taxon>Acari</taxon>
        <taxon>Acariformes</taxon>
        <taxon>Sarcoptiformes</taxon>
        <taxon>Oribatida</taxon>
        <taxon>Brachypylina</taxon>
        <taxon>Oppioidea</taxon>
        <taxon>Oppiidae</taxon>
        <taxon>Medioppia</taxon>
    </lineage>
</organism>
<dbReference type="PRINTS" id="PR00320">
    <property type="entry name" value="GPROTEINBRPT"/>
</dbReference>